<evidence type="ECO:0000313" key="4">
    <source>
        <dbReference type="Proteomes" id="UP000824120"/>
    </source>
</evidence>
<dbReference type="InterPro" id="IPR046796">
    <property type="entry name" value="Transposase_32_dom"/>
</dbReference>
<comment type="caution">
    <text evidence="3">The sequence shown here is derived from an EMBL/GenBank/DDBJ whole genome shotgun (WGS) entry which is preliminary data.</text>
</comment>
<organism evidence="3 4">
    <name type="scientific">Solanum commersonii</name>
    <name type="common">Commerson's wild potato</name>
    <name type="synonym">Commerson's nightshade</name>
    <dbReference type="NCBI Taxonomy" id="4109"/>
    <lineage>
        <taxon>Eukaryota</taxon>
        <taxon>Viridiplantae</taxon>
        <taxon>Streptophyta</taxon>
        <taxon>Embryophyta</taxon>
        <taxon>Tracheophyta</taxon>
        <taxon>Spermatophyta</taxon>
        <taxon>Magnoliopsida</taxon>
        <taxon>eudicotyledons</taxon>
        <taxon>Gunneridae</taxon>
        <taxon>Pentapetalae</taxon>
        <taxon>asterids</taxon>
        <taxon>lamiids</taxon>
        <taxon>Solanales</taxon>
        <taxon>Solanaceae</taxon>
        <taxon>Solanoideae</taxon>
        <taxon>Solaneae</taxon>
        <taxon>Solanum</taxon>
    </lineage>
</organism>
<dbReference type="Proteomes" id="UP000824120">
    <property type="component" value="Chromosome 9"/>
</dbReference>
<reference evidence="3 4" key="1">
    <citation type="submission" date="2020-09" db="EMBL/GenBank/DDBJ databases">
        <title>De no assembly of potato wild relative species, Solanum commersonii.</title>
        <authorList>
            <person name="Cho K."/>
        </authorList>
    </citation>
    <scope>NUCLEOTIDE SEQUENCE [LARGE SCALE GENOMIC DNA]</scope>
    <source>
        <strain evidence="3">LZ3.2</strain>
        <tissue evidence="3">Leaf</tissue>
    </source>
</reference>
<feature type="domain" description="Putative plant transposon protein" evidence="2">
    <location>
        <begin position="1"/>
        <end position="62"/>
    </location>
</feature>
<evidence type="ECO:0000256" key="1">
    <source>
        <dbReference type="SAM" id="MobiDB-lite"/>
    </source>
</evidence>
<accession>A0A9J5XEQ2</accession>
<evidence type="ECO:0000259" key="2">
    <source>
        <dbReference type="Pfam" id="PF20167"/>
    </source>
</evidence>
<evidence type="ECO:0000313" key="3">
    <source>
        <dbReference type="EMBL" id="KAG5585708.1"/>
    </source>
</evidence>
<dbReference type="PANTHER" id="PTHR33180:SF31">
    <property type="entry name" value="POLYPROTEIN PROTEIN"/>
    <property type="match status" value="1"/>
</dbReference>
<protein>
    <recommendedName>
        <fullName evidence="2">Putative plant transposon protein domain-containing protein</fullName>
    </recommendedName>
</protein>
<feature type="region of interest" description="Disordered" evidence="1">
    <location>
        <begin position="90"/>
        <end position="132"/>
    </location>
</feature>
<dbReference type="EMBL" id="JACXVP010000009">
    <property type="protein sequence ID" value="KAG5585708.1"/>
    <property type="molecule type" value="Genomic_DNA"/>
</dbReference>
<dbReference type="PANTHER" id="PTHR33180">
    <property type="entry name" value="PHOTOSYSTEM II CP43 REACTION CENTER PROTEIN"/>
    <property type="match status" value="1"/>
</dbReference>
<keyword evidence="4" id="KW-1185">Reference proteome</keyword>
<name>A0A9J5XEQ2_SOLCO</name>
<proteinExistence type="predicted"/>
<dbReference type="Pfam" id="PF20167">
    <property type="entry name" value="Transposase_32"/>
    <property type="match status" value="1"/>
</dbReference>
<gene>
    <name evidence="3" type="ORF">H5410_046142</name>
</gene>
<dbReference type="AlphaFoldDB" id="A0A9J5XEQ2"/>
<sequence length="132" mass="14729">MPSQNVSIRHAKTACLGSILAKRRLNLGFIIEQEMAMRAKKRQTSLPFPVLITELCRCAEVPQDDARDTEVTPSSSTDIWHIKDEYTREKDDRRRVAPMDTSPEVDIDLIPAEASLPTPTSEPSGYGLCPGF</sequence>
<dbReference type="OrthoDB" id="1306244at2759"/>